<accession>A0A385DG40</accession>
<evidence type="ECO:0000313" key="3">
    <source>
        <dbReference type="Proteomes" id="UP000259636"/>
    </source>
</evidence>
<dbReference type="Proteomes" id="UP000259636">
    <property type="component" value="Chromosome"/>
</dbReference>
<gene>
    <name evidence="2" type="ORF">D0C37_23365</name>
</gene>
<proteinExistence type="predicted"/>
<name>A0A385DG40_9ACTN</name>
<dbReference type="AlphaFoldDB" id="A0A385DG40"/>
<evidence type="ECO:0000313" key="2">
    <source>
        <dbReference type="EMBL" id="AXQ57246.1"/>
    </source>
</evidence>
<sequence length="141" mass="14534">MAVAAAVSIPLTAGPAAAADASSRCDLKVGVGGGAEPIRGNAIGSWNWASRTSLTSVHLEAKDTSADGAHPAVRLVTQSPSGTKTTYAWRHNTQGANTTQGWNTSASNSAGIEVAWVEGAIFDGSTLKYTCKGTTKWNTHY</sequence>
<evidence type="ECO:0000256" key="1">
    <source>
        <dbReference type="SAM" id="SignalP"/>
    </source>
</evidence>
<feature type="signal peptide" evidence="1">
    <location>
        <begin position="1"/>
        <end position="18"/>
    </location>
</feature>
<dbReference type="KEGG" id="sky:D0C37_23365"/>
<keyword evidence="1" id="KW-0732">Signal</keyword>
<protein>
    <submittedName>
        <fullName evidence="2">Uncharacterized protein</fullName>
    </submittedName>
</protein>
<dbReference type="RefSeq" id="WP_117350210.1">
    <property type="nucleotide sequence ID" value="NZ_CP031742.1"/>
</dbReference>
<dbReference type="EMBL" id="CP031742">
    <property type="protein sequence ID" value="AXQ57246.1"/>
    <property type="molecule type" value="Genomic_DNA"/>
</dbReference>
<feature type="chain" id="PRO_5017312822" evidence="1">
    <location>
        <begin position="19"/>
        <end position="141"/>
    </location>
</feature>
<dbReference type="GeneID" id="300117077"/>
<reference evidence="2 3" key="1">
    <citation type="submission" date="2018-08" db="EMBL/GenBank/DDBJ databases">
        <authorList>
            <person name="Ferrada E.E."/>
            <person name="Latorre B.A."/>
        </authorList>
    </citation>
    <scope>NUCLEOTIDE SEQUENCE [LARGE SCALE GENOMIC DNA]</scope>
    <source>
        <strain evidence="2 3">VK-A60T</strain>
    </source>
</reference>
<organism evidence="2 3">
    <name type="scientific">Streptomyces koyangensis</name>
    <dbReference type="NCBI Taxonomy" id="188770"/>
    <lineage>
        <taxon>Bacteria</taxon>
        <taxon>Bacillati</taxon>
        <taxon>Actinomycetota</taxon>
        <taxon>Actinomycetes</taxon>
        <taxon>Kitasatosporales</taxon>
        <taxon>Streptomycetaceae</taxon>
        <taxon>Streptomyces</taxon>
        <taxon>Streptomyces aurantiacus group</taxon>
    </lineage>
</organism>